<dbReference type="Pfam" id="PF04749">
    <property type="entry name" value="PLAC8"/>
    <property type="match status" value="1"/>
</dbReference>
<proteinExistence type="predicted"/>
<sequence length="172" mass="19011">MAYQQPQQPQAAYQQQQQQPPVYQQQQQMTATVQPPPTQTQEWSNGLCDCGPCDLCMLGCCCPCILVGKSATRMKDPSMQSYDTFNGECMIFTGINCATGCGWIYAMIKRQEIREAFGIKGSGASDCCTSYWCLCCALIQQEKEVQARMTSNVVTQGYQAPTGKQGMHMPGQ</sequence>
<comment type="caution">
    <text evidence="2">The sequence shown here is derived from an EMBL/GenBank/DDBJ whole genome shotgun (WGS) entry which is preliminary data.</text>
</comment>
<reference evidence="2" key="2">
    <citation type="submission" date="2023-05" db="EMBL/GenBank/DDBJ databases">
        <authorList>
            <consortium name="Lawrence Berkeley National Laboratory"/>
            <person name="Steindorff A."/>
            <person name="Hensen N."/>
            <person name="Bonometti L."/>
            <person name="Westerberg I."/>
            <person name="Brannstrom I.O."/>
            <person name="Guillou S."/>
            <person name="Cros-Aarteil S."/>
            <person name="Calhoun S."/>
            <person name="Haridas S."/>
            <person name="Kuo A."/>
            <person name="Mondo S."/>
            <person name="Pangilinan J."/>
            <person name="Riley R."/>
            <person name="Labutti K."/>
            <person name="Andreopoulos B."/>
            <person name="Lipzen A."/>
            <person name="Chen C."/>
            <person name="Yanf M."/>
            <person name="Daum C."/>
            <person name="Ng V."/>
            <person name="Clum A."/>
            <person name="Ohm R."/>
            <person name="Martin F."/>
            <person name="Silar P."/>
            <person name="Natvig D."/>
            <person name="Lalanne C."/>
            <person name="Gautier V."/>
            <person name="Ament-Velasquez S.L."/>
            <person name="Kruys A."/>
            <person name="Hutchinson M.I."/>
            <person name="Powell A.J."/>
            <person name="Barry K."/>
            <person name="Miller A.N."/>
            <person name="Grigoriev I.V."/>
            <person name="Debuchy R."/>
            <person name="Gladieux P."/>
            <person name="Thoren M.H."/>
            <person name="Johannesson H."/>
        </authorList>
    </citation>
    <scope>NUCLEOTIDE SEQUENCE</scope>
    <source>
        <strain evidence="2">CBS 990.96</strain>
    </source>
</reference>
<reference evidence="2" key="1">
    <citation type="journal article" date="2023" name="Mol. Phylogenet. Evol.">
        <title>Genome-scale phylogeny and comparative genomics of the fungal order Sordariales.</title>
        <authorList>
            <person name="Hensen N."/>
            <person name="Bonometti L."/>
            <person name="Westerberg I."/>
            <person name="Brannstrom I.O."/>
            <person name="Guillou S."/>
            <person name="Cros-Aarteil S."/>
            <person name="Calhoun S."/>
            <person name="Haridas S."/>
            <person name="Kuo A."/>
            <person name="Mondo S."/>
            <person name="Pangilinan J."/>
            <person name="Riley R."/>
            <person name="LaButti K."/>
            <person name="Andreopoulos B."/>
            <person name="Lipzen A."/>
            <person name="Chen C."/>
            <person name="Yan M."/>
            <person name="Daum C."/>
            <person name="Ng V."/>
            <person name="Clum A."/>
            <person name="Steindorff A."/>
            <person name="Ohm R.A."/>
            <person name="Martin F."/>
            <person name="Silar P."/>
            <person name="Natvig D.O."/>
            <person name="Lalanne C."/>
            <person name="Gautier V."/>
            <person name="Ament-Velasquez S.L."/>
            <person name="Kruys A."/>
            <person name="Hutchinson M.I."/>
            <person name="Powell A.J."/>
            <person name="Barry K."/>
            <person name="Miller A.N."/>
            <person name="Grigoriev I.V."/>
            <person name="Debuchy R."/>
            <person name="Gladieux P."/>
            <person name="Hiltunen Thoren M."/>
            <person name="Johannesson H."/>
        </authorList>
    </citation>
    <scope>NUCLEOTIDE SEQUENCE</scope>
    <source>
        <strain evidence="2">CBS 990.96</strain>
    </source>
</reference>
<evidence type="ECO:0000313" key="2">
    <source>
        <dbReference type="EMBL" id="KAK4222267.1"/>
    </source>
</evidence>
<evidence type="ECO:0000256" key="1">
    <source>
        <dbReference type="SAM" id="MobiDB-lite"/>
    </source>
</evidence>
<accession>A0AAN6YT83</accession>
<dbReference type="NCBIfam" id="TIGR01571">
    <property type="entry name" value="A_thal_Cys_rich"/>
    <property type="match status" value="1"/>
</dbReference>
<dbReference type="AlphaFoldDB" id="A0AAN6YT83"/>
<feature type="compositionally biased region" description="Low complexity" evidence="1">
    <location>
        <begin position="1"/>
        <end position="33"/>
    </location>
</feature>
<gene>
    <name evidence="2" type="ORF">QBC38DRAFT_87683</name>
</gene>
<feature type="region of interest" description="Disordered" evidence="1">
    <location>
        <begin position="1"/>
        <end position="38"/>
    </location>
</feature>
<dbReference type="InterPro" id="IPR006461">
    <property type="entry name" value="PLAC_motif_containing"/>
</dbReference>
<evidence type="ECO:0000313" key="3">
    <source>
        <dbReference type="Proteomes" id="UP001301958"/>
    </source>
</evidence>
<keyword evidence="3" id="KW-1185">Reference proteome</keyword>
<dbReference type="EMBL" id="MU865481">
    <property type="protein sequence ID" value="KAK4222267.1"/>
    <property type="molecule type" value="Genomic_DNA"/>
</dbReference>
<protein>
    <submittedName>
        <fullName evidence="2">Cell number regulator 11</fullName>
    </submittedName>
</protein>
<dbReference type="PANTHER" id="PTHR15907">
    <property type="entry name" value="DUF614 FAMILY PROTEIN-RELATED"/>
    <property type="match status" value="1"/>
</dbReference>
<dbReference type="Proteomes" id="UP001301958">
    <property type="component" value="Unassembled WGS sequence"/>
</dbReference>
<name>A0AAN6YT83_9PEZI</name>
<organism evidence="2 3">
    <name type="scientific">Podospora fimiseda</name>
    <dbReference type="NCBI Taxonomy" id="252190"/>
    <lineage>
        <taxon>Eukaryota</taxon>
        <taxon>Fungi</taxon>
        <taxon>Dikarya</taxon>
        <taxon>Ascomycota</taxon>
        <taxon>Pezizomycotina</taxon>
        <taxon>Sordariomycetes</taxon>
        <taxon>Sordariomycetidae</taxon>
        <taxon>Sordariales</taxon>
        <taxon>Podosporaceae</taxon>
        <taxon>Podospora</taxon>
    </lineage>
</organism>